<evidence type="ECO:0000313" key="9">
    <source>
        <dbReference type="EMBL" id="GLC28685.1"/>
    </source>
</evidence>
<dbReference type="GO" id="GO:0016740">
    <property type="term" value="F:transferase activity"/>
    <property type="evidence" value="ECO:0007669"/>
    <property type="project" value="UniProtKB-KW"/>
</dbReference>
<dbReference type="EMBL" id="BRXR01000001">
    <property type="protein sequence ID" value="GLC28685.1"/>
    <property type="molecule type" value="Genomic_DNA"/>
</dbReference>
<accession>A0ABQ5N0F4</accession>
<dbReference type="PANTHER" id="PTHR30576:SF0">
    <property type="entry name" value="UNDECAPRENYL-PHOSPHATE N-ACETYLGALACTOSAMINYL 1-PHOSPHATE TRANSFERASE-RELATED"/>
    <property type="match status" value="1"/>
</dbReference>
<evidence type="ECO:0000256" key="6">
    <source>
        <dbReference type="ARBA" id="ARBA00023136"/>
    </source>
</evidence>
<evidence type="ECO:0000256" key="2">
    <source>
        <dbReference type="ARBA" id="ARBA00006464"/>
    </source>
</evidence>
<evidence type="ECO:0000256" key="5">
    <source>
        <dbReference type="ARBA" id="ARBA00022989"/>
    </source>
</evidence>
<feature type="transmembrane region" description="Helical" evidence="7">
    <location>
        <begin position="257"/>
        <end position="278"/>
    </location>
</feature>
<comment type="subcellular location">
    <subcellularLocation>
        <location evidence="1">Membrane</location>
        <topology evidence="1">Multi-pass membrane protein</topology>
    </subcellularLocation>
</comment>
<proteinExistence type="inferred from homology"/>
<comment type="similarity">
    <text evidence="2">Belongs to the bacterial sugar transferase family.</text>
</comment>
<protein>
    <submittedName>
        <fullName evidence="9">Sugar transferase</fullName>
    </submittedName>
</protein>
<dbReference type="InterPro" id="IPR003362">
    <property type="entry name" value="Bact_transf"/>
</dbReference>
<feature type="transmembrane region" description="Helical" evidence="7">
    <location>
        <begin position="46"/>
        <end position="67"/>
    </location>
</feature>
<dbReference type="InterPro" id="IPR017475">
    <property type="entry name" value="EPS_sugar_tfrase"/>
</dbReference>
<evidence type="ECO:0000256" key="7">
    <source>
        <dbReference type="SAM" id="Phobius"/>
    </source>
</evidence>
<dbReference type="Pfam" id="PF02397">
    <property type="entry name" value="Bac_transf"/>
    <property type="match status" value="1"/>
</dbReference>
<gene>
    <name evidence="9" type="ORF">bsdE14_00950</name>
</gene>
<dbReference type="Proteomes" id="UP001208567">
    <property type="component" value="Unassembled WGS sequence"/>
</dbReference>
<feature type="transmembrane region" description="Helical" evidence="7">
    <location>
        <begin position="79"/>
        <end position="103"/>
    </location>
</feature>
<evidence type="ECO:0000256" key="3">
    <source>
        <dbReference type="ARBA" id="ARBA00022679"/>
    </source>
</evidence>
<evidence type="ECO:0000256" key="1">
    <source>
        <dbReference type="ARBA" id="ARBA00004141"/>
    </source>
</evidence>
<organism evidence="9 10">
    <name type="scientific">Clostridium omnivorum</name>
    <dbReference type="NCBI Taxonomy" id="1604902"/>
    <lineage>
        <taxon>Bacteria</taxon>
        <taxon>Bacillati</taxon>
        <taxon>Bacillota</taxon>
        <taxon>Clostridia</taxon>
        <taxon>Eubacteriales</taxon>
        <taxon>Clostridiaceae</taxon>
        <taxon>Clostridium</taxon>
    </lineage>
</organism>
<reference evidence="9 10" key="1">
    <citation type="journal article" date="2024" name="Int. J. Syst. Evol. Microbiol.">
        <title>Clostridium omnivorum sp. nov., isolated from anoxic soil under the treatment of reductive soil disinfestation.</title>
        <authorList>
            <person name="Ueki A."/>
            <person name="Tonouchi A."/>
            <person name="Kaku N."/>
            <person name="Honma S."/>
            <person name="Ueki K."/>
        </authorList>
    </citation>
    <scope>NUCLEOTIDE SEQUENCE [LARGE SCALE GENOMIC DNA]</scope>
    <source>
        <strain evidence="9 10">E14</strain>
    </source>
</reference>
<keyword evidence="6 7" id="KW-0472">Membrane</keyword>
<feature type="transmembrane region" description="Helical" evidence="7">
    <location>
        <begin position="12"/>
        <end position="31"/>
    </location>
</feature>
<name>A0ABQ5N0F4_9CLOT</name>
<dbReference type="PANTHER" id="PTHR30576">
    <property type="entry name" value="COLANIC BIOSYNTHESIS UDP-GLUCOSE LIPID CARRIER TRANSFERASE"/>
    <property type="match status" value="1"/>
</dbReference>
<dbReference type="NCBIfam" id="TIGR03025">
    <property type="entry name" value="EPS_sugtrans"/>
    <property type="match status" value="1"/>
</dbReference>
<keyword evidence="5 7" id="KW-1133">Transmembrane helix</keyword>
<feature type="domain" description="Bacterial sugar transferase" evidence="8">
    <location>
        <begin position="252"/>
        <end position="432"/>
    </location>
</feature>
<feature type="transmembrane region" description="Helical" evidence="7">
    <location>
        <begin position="109"/>
        <end position="128"/>
    </location>
</feature>
<comment type="caution">
    <text evidence="9">The sequence shown here is derived from an EMBL/GenBank/DDBJ whole genome shotgun (WGS) entry which is preliminary data.</text>
</comment>
<evidence type="ECO:0000259" key="8">
    <source>
        <dbReference type="Pfam" id="PF02397"/>
    </source>
</evidence>
<dbReference type="RefSeq" id="WP_264847951.1">
    <property type="nucleotide sequence ID" value="NZ_BRXR01000001.1"/>
</dbReference>
<evidence type="ECO:0000256" key="4">
    <source>
        <dbReference type="ARBA" id="ARBA00022692"/>
    </source>
</evidence>
<sequence length="465" mass="53736">MKNKNFVTSLYEIGVYVIDILLIILSIYLAYVVKFSFNIPKFNYDAFVISLPAIIIVYLIFMFVYGLGDILKQSLTEMIYSVFLTVITLLISTMAISFFLRAFSYPRTVIVISSIIQFLFLSMWRSIVWKLKRRSHGRKPTIVIGGSNAERLAKKLLLKQLDIYDVKYICDINSVNLWNYIEECDVVFLSEDANDEFRNRIIDICIDDRKSLYIIPRIYEIGLISSKLNRVDDVPVLKVKKLGLTIEQRILKRTFDIIISLIGIIIASPIMLFVAIAIKLQDNGSIFYKQERVTYGEETFNIYKFRTMIKDAEKVSGPVIAGEDDPRITKLGKLLRSTRLDELPQLFNVLAGSMSIVGPRPERPFFVNKFKTEIRDYKYRTLVKAGLTGLAQVLGKYNTTAEDKVKYDIIYIRNYSFLLDLKLIVQTVKIVFMKESTEGLKQEESLEEILVDLNVEITVDREHIR</sequence>
<keyword evidence="10" id="KW-1185">Reference proteome</keyword>
<keyword evidence="4 7" id="KW-0812">Transmembrane</keyword>
<keyword evidence="3 9" id="KW-0808">Transferase</keyword>
<evidence type="ECO:0000313" key="10">
    <source>
        <dbReference type="Proteomes" id="UP001208567"/>
    </source>
</evidence>